<keyword evidence="5" id="KW-1185">Reference proteome</keyword>
<evidence type="ECO:0000256" key="1">
    <source>
        <dbReference type="ARBA" id="ARBA00022729"/>
    </source>
</evidence>
<dbReference type="EMBL" id="JACBJI010000001">
    <property type="protein sequence ID" value="NYA69321.1"/>
    <property type="molecule type" value="Genomic_DNA"/>
</dbReference>
<dbReference type="Pfam" id="PF18962">
    <property type="entry name" value="Por_Secre_tail"/>
    <property type="match status" value="1"/>
</dbReference>
<feature type="chain" id="PRO_5031341443" evidence="2">
    <location>
        <begin position="22"/>
        <end position="305"/>
    </location>
</feature>
<comment type="caution">
    <text evidence="4">The sequence shown here is derived from an EMBL/GenBank/DDBJ whole genome shotgun (WGS) entry which is preliminary data.</text>
</comment>
<gene>
    <name evidence="4" type="ORF">HZF10_00200</name>
</gene>
<dbReference type="AlphaFoldDB" id="A0A7Y8XZ02"/>
<dbReference type="Proteomes" id="UP000535020">
    <property type="component" value="Unassembled WGS sequence"/>
</dbReference>
<organism evidence="4 5">
    <name type="scientific">Flavobacterium agri</name>
    <dbReference type="NCBI Taxonomy" id="2743471"/>
    <lineage>
        <taxon>Bacteria</taxon>
        <taxon>Pseudomonadati</taxon>
        <taxon>Bacteroidota</taxon>
        <taxon>Flavobacteriia</taxon>
        <taxon>Flavobacteriales</taxon>
        <taxon>Flavobacteriaceae</taxon>
        <taxon>Flavobacterium</taxon>
    </lineage>
</organism>
<keyword evidence="1 2" id="KW-0732">Signal</keyword>
<evidence type="ECO:0000313" key="5">
    <source>
        <dbReference type="Proteomes" id="UP000535020"/>
    </source>
</evidence>
<feature type="signal peptide" evidence="2">
    <location>
        <begin position="1"/>
        <end position="21"/>
    </location>
</feature>
<name>A0A7Y8XZ02_9FLAO</name>
<protein>
    <submittedName>
        <fullName evidence="4">T9SS type A sorting domain-containing protein</fullName>
    </submittedName>
</protein>
<proteinExistence type="predicted"/>
<evidence type="ECO:0000256" key="2">
    <source>
        <dbReference type="SAM" id="SignalP"/>
    </source>
</evidence>
<dbReference type="RefSeq" id="WP_176004144.1">
    <property type="nucleotide sequence ID" value="NZ_JABWMI010000001.1"/>
</dbReference>
<accession>A0A7Y8XZ02</accession>
<dbReference type="InterPro" id="IPR026444">
    <property type="entry name" value="Secre_tail"/>
</dbReference>
<dbReference type="NCBIfam" id="TIGR04183">
    <property type="entry name" value="Por_Secre_tail"/>
    <property type="match status" value="1"/>
</dbReference>
<reference evidence="4 5" key="1">
    <citation type="submission" date="2020-07" db="EMBL/GenBank/DDBJ databases">
        <authorList>
            <person name="Sun Q."/>
        </authorList>
    </citation>
    <scope>NUCLEOTIDE SEQUENCE [LARGE SCALE GENOMIC DNA]</scope>
    <source>
        <strain evidence="4 5">MAH-1</strain>
    </source>
</reference>
<evidence type="ECO:0000259" key="3">
    <source>
        <dbReference type="Pfam" id="PF18962"/>
    </source>
</evidence>
<evidence type="ECO:0000313" key="4">
    <source>
        <dbReference type="EMBL" id="NYA69321.1"/>
    </source>
</evidence>
<sequence length="305" mass="32624">MNKNYSFFTLLALFFSAVSMGQVTVAQWNFNGPSNTTVPGDSFSPMSSTSLTSATAFLVGNTTATFANGNTSAGTFETETTSPPNYAWNTSTYPAQGTANKTAGTQFNVSTAGYQGITLRFDQRLSNKAGNTYVVQYTTNVNVAIPTWVDAQTFTFTPGASGTTGDVWYTNRTVSLSSVTALDNNPNAAFRIVGAFDPTTNTYLSATAASTYDGLGTVRFDVVTVIAQTALSVNQPQIQTFSMSPNPTRHGIVQLSQPQTVTVFDLLGKAVYKAKETTTIDTRSFKTGVYIVKTESGISRKLIVE</sequence>
<feature type="domain" description="Secretion system C-terminal sorting" evidence="3">
    <location>
        <begin position="245"/>
        <end position="304"/>
    </location>
</feature>